<proteinExistence type="predicted"/>
<dbReference type="STRING" id="886377.Murru_2894"/>
<dbReference type="EMBL" id="CP002999">
    <property type="protein sequence ID" value="AEM71918.1"/>
    <property type="molecule type" value="Genomic_DNA"/>
</dbReference>
<evidence type="ECO:0000313" key="2">
    <source>
        <dbReference type="EMBL" id="AEM71918.1"/>
    </source>
</evidence>
<organism evidence="2 3">
    <name type="scientific">Allomuricauda ruestringensis (strain DSM 13258 / CIP 107369 / LMG 19739 / B1)</name>
    <name type="common">Muricauda ruestringensis</name>
    <dbReference type="NCBI Taxonomy" id="886377"/>
    <lineage>
        <taxon>Bacteria</taxon>
        <taxon>Pseudomonadati</taxon>
        <taxon>Bacteroidota</taxon>
        <taxon>Flavobacteriia</taxon>
        <taxon>Flavobacteriales</taxon>
        <taxon>Flavobacteriaceae</taxon>
        <taxon>Flagellimonas</taxon>
    </lineage>
</organism>
<keyword evidence="3" id="KW-1185">Reference proteome</keyword>
<dbReference type="eggNOG" id="ENOG502Z84Y">
    <property type="taxonomic scope" value="Bacteria"/>
</dbReference>
<protein>
    <submittedName>
        <fullName evidence="2">Uncharacterized protein</fullName>
    </submittedName>
</protein>
<evidence type="ECO:0000313" key="3">
    <source>
        <dbReference type="Proteomes" id="UP000008908"/>
    </source>
</evidence>
<dbReference type="KEGG" id="mrs:Murru_2894"/>
<accession>G2PJG8</accession>
<keyword evidence="1" id="KW-0472">Membrane</keyword>
<keyword evidence="1" id="KW-1133">Transmembrane helix</keyword>
<reference evidence="3" key="1">
    <citation type="submission" date="2011-08" db="EMBL/GenBank/DDBJ databases">
        <title>The complete genome of Muricauda ruestringensis DSM 13258.</title>
        <authorList>
            <person name="Lucas S."/>
            <person name="Han J."/>
            <person name="Lapidus A."/>
            <person name="Bruce D."/>
            <person name="Goodwin L."/>
            <person name="Pitluck S."/>
            <person name="Peters L."/>
            <person name="Kyrpides N."/>
            <person name="Mavromatis K."/>
            <person name="Ivanova N."/>
            <person name="Ovchinnikova G."/>
            <person name="Teshima H."/>
            <person name="Detter J.C."/>
            <person name="Tapia R."/>
            <person name="Han C."/>
            <person name="Land M."/>
            <person name="Hauser L."/>
            <person name="Markowitz V."/>
            <person name="Cheng J.-F."/>
            <person name="Hugenholtz P."/>
            <person name="Woyke T."/>
            <person name="Wu D."/>
            <person name="Spring S."/>
            <person name="Schroeder M."/>
            <person name="Brambilla E."/>
            <person name="Klenk H.-P."/>
            <person name="Eisen J.A."/>
        </authorList>
    </citation>
    <scope>NUCLEOTIDE SEQUENCE [LARGE SCALE GENOMIC DNA]</scope>
    <source>
        <strain evidence="3">DSM 13258 / LMG 19739 / B1</strain>
    </source>
</reference>
<dbReference type="Proteomes" id="UP000008908">
    <property type="component" value="Chromosome"/>
</dbReference>
<feature type="transmembrane region" description="Helical" evidence="1">
    <location>
        <begin position="5"/>
        <end position="24"/>
    </location>
</feature>
<evidence type="ECO:0000256" key="1">
    <source>
        <dbReference type="SAM" id="Phobius"/>
    </source>
</evidence>
<keyword evidence="1" id="KW-0812">Transmembrane</keyword>
<sequence length="379" mass="44258">MVKKIALTFIIMILLVPFVMYAIWLGTPKQKLVIAIIDKSILNKSRADHLSLTWILNNNKYTKTSKELYDSKRDYFGFHPLNDVSYEVKGLERFSYEQLEQLSTDCKMAYYFDTYGVYNVDWYGDEKPYGVLYGGLSSQDIQFLRLMKAKNKHIVAEFDLLGGPTTIENRKDFEDEFHLRWTGWTGRFFSELDLEKNKDIPNWVKDNFEKEHQKKWDFNGTGIVLVKGNQILVLDGKDLKTAYPIIWSTQGARKKYGIPEKTAYSFWFEIIDIDTSINQADANFKLDVSDSGHKKLRELDIPNEFPAIVSNKKGNFRFKYLAGDFSNGHSPMWTSYFKGIDKLQYIFGEEHEMAHSNEFYTFFYKPLLKNILEECADGN</sequence>
<reference evidence="2 3" key="2">
    <citation type="journal article" date="2012" name="Stand. Genomic Sci.">
        <title>Complete genome sequence of the facultatively anaerobic, appendaged bacterium Muricauda ruestringensis type strain (B1(T)).</title>
        <authorList>
            <person name="Huntemann M."/>
            <person name="Teshima H."/>
            <person name="Lapidus A."/>
            <person name="Nolan M."/>
            <person name="Lucas S."/>
            <person name="Hammon N."/>
            <person name="Deshpande S."/>
            <person name="Cheng J.F."/>
            <person name="Tapia R."/>
            <person name="Goodwin L.A."/>
            <person name="Pitluck S."/>
            <person name="Liolios K."/>
            <person name="Pagani I."/>
            <person name="Ivanova N."/>
            <person name="Mavromatis K."/>
            <person name="Mikhailova N."/>
            <person name="Pati A."/>
            <person name="Chen A."/>
            <person name="Palaniappan K."/>
            <person name="Land M."/>
            <person name="Hauser L."/>
            <person name="Pan C."/>
            <person name="Brambilla E.M."/>
            <person name="Rohde M."/>
            <person name="Spring S."/>
            <person name="Goker M."/>
            <person name="Detter J.C."/>
            <person name="Bristow J."/>
            <person name="Eisen J.A."/>
            <person name="Markowitz V."/>
            <person name="Hugenholtz P."/>
            <person name="Kyrpides N.C."/>
            <person name="Klenk H.P."/>
            <person name="Woyke T."/>
        </authorList>
    </citation>
    <scope>NUCLEOTIDE SEQUENCE [LARGE SCALE GENOMIC DNA]</scope>
    <source>
        <strain evidence="3">DSM 13258 / LMG 19739 / B1</strain>
    </source>
</reference>
<name>G2PJG8_ALLRU</name>
<gene>
    <name evidence="2" type="ordered locus">Murru_2894</name>
</gene>
<dbReference type="HOGENOM" id="CLU_037399_0_0_10"/>
<dbReference type="AlphaFoldDB" id="G2PJG8"/>